<feature type="site" description="Interaction with substrate tRNA" evidence="10">
    <location>
        <position position="146"/>
    </location>
</feature>
<dbReference type="NCBIfam" id="TIGR00174">
    <property type="entry name" value="miaA"/>
    <property type="match status" value="1"/>
</dbReference>
<dbReference type="GO" id="GO:0005524">
    <property type="term" value="F:ATP binding"/>
    <property type="evidence" value="ECO:0007669"/>
    <property type="project" value="UniProtKB-UniRule"/>
</dbReference>
<dbReference type="InterPro" id="IPR027417">
    <property type="entry name" value="P-loop_NTPase"/>
</dbReference>
<evidence type="ECO:0000256" key="1">
    <source>
        <dbReference type="ARBA" id="ARBA00001946"/>
    </source>
</evidence>
<reference evidence="15" key="1">
    <citation type="submission" date="2020-01" db="EMBL/GenBank/DDBJ databases">
        <title>Caldichromatium gen. nov., sp. nov., a thermophilic purple sulfur bacterium member of the family Chromatiaceae isolated from Nakabusa hot spring, Japan.</title>
        <authorList>
            <person name="Saini M.K."/>
            <person name="Hanada S."/>
            <person name="Tank M."/>
        </authorList>
    </citation>
    <scope>NUCLEOTIDE SEQUENCE [LARGE SCALE GENOMIC DNA]</scope>
    <source>
        <strain evidence="15">No.7</strain>
    </source>
</reference>
<dbReference type="Proteomes" id="UP000502699">
    <property type="component" value="Chromosome"/>
</dbReference>
<dbReference type="FunFam" id="1.10.20.140:FF:000001">
    <property type="entry name" value="tRNA dimethylallyltransferase"/>
    <property type="match status" value="1"/>
</dbReference>
<dbReference type="Gene3D" id="3.40.50.300">
    <property type="entry name" value="P-loop containing nucleotide triphosphate hydrolases"/>
    <property type="match status" value="1"/>
</dbReference>
<dbReference type="EC" id="2.5.1.75" evidence="10"/>
<feature type="binding site" evidence="10">
    <location>
        <begin position="33"/>
        <end position="40"/>
    </location>
    <ligand>
        <name>ATP</name>
        <dbReference type="ChEBI" id="CHEBI:30616"/>
    </ligand>
</feature>
<name>A0A6G7VE07_9GAMM</name>
<dbReference type="SUPFAM" id="SSF52540">
    <property type="entry name" value="P-loop containing nucleoside triphosphate hydrolases"/>
    <property type="match status" value="1"/>
</dbReference>
<comment type="cofactor">
    <cofactor evidence="1 10">
        <name>Mg(2+)</name>
        <dbReference type="ChEBI" id="CHEBI:18420"/>
    </cofactor>
</comment>
<organism evidence="14 15">
    <name type="scientific">Caldichromatium japonicum</name>
    <dbReference type="NCBI Taxonomy" id="2699430"/>
    <lineage>
        <taxon>Bacteria</taxon>
        <taxon>Pseudomonadati</taxon>
        <taxon>Pseudomonadota</taxon>
        <taxon>Gammaproteobacteria</taxon>
        <taxon>Chromatiales</taxon>
        <taxon>Chromatiaceae</taxon>
        <taxon>Caldichromatium</taxon>
    </lineage>
</organism>
<dbReference type="AlphaFoldDB" id="A0A6G7VE07"/>
<dbReference type="Gene3D" id="1.10.20.140">
    <property type="match status" value="1"/>
</dbReference>
<evidence type="ECO:0000256" key="6">
    <source>
        <dbReference type="ARBA" id="ARBA00022741"/>
    </source>
</evidence>
<evidence type="ECO:0000256" key="9">
    <source>
        <dbReference type="ARBA" id="ARBA00049563"/>
    </source>
</evidence>
<evidence type="ECO:0000256" key="2">
    <source>
        <dbReference type="ARBA" id="ARBA00003213"/>
    </source>
</evidence>
<dbReference type="Pfam" id="PF01715">
    <property type="entry name" value="IPPT"/>
    <property type="match status" value="1"/>
</dbReference>
<gene>
    <name evidence="10 14" type="primary">miaA</name>
    <name evidence="14" type="ORF">GWK36_09700</name>
</gene>
<dbReference type="PANTHER" id="PTHR11088:SF60">
    <property type="entry name" value="TRNA DIMETHYLALLYLTRANSFERASE"/>
    <property type="match status" value="1"/>
</dbReference>
<evidence type="ECO:0000256" key="13">
    <source>
        <dbReference type="RuleBase" id="RU003785"/>
    </source>
</evidence>
<evidence type="ECO:0000256" key="10">
    <source>
        <dbReference type="HAMAP-Rule" id="MF_00185"/>
    </source>
</evidence>
<sequence>MPSSTGSLCADANRPAGCLPVADPRPWAILLMGPTASGKTELAVELVERLPCEIISVDSGMIYRGLDIGTAKPGPEVLARAPHHLIDILDPTESYSTARFREQALDLMRTITTRGRIPLLVGGTMLYFRALQQGLAPLPSADPELRAALLAEAERCGWAALHARLMALDPETGSRIHPNDPQRIQRALEVCLLTGRPMSTLLHSAQREPFPFRLLKLVRAPRERAVLHDRIEVRFQRMLNLGLVDEVAGLWARGDLTPDLPAMRCVGYRQVLDYLLERSTWSEMERRGVYATRQLAKRQMTWLRAESGCHWLEDACDPLAAALKLIEPILGKLDLPAPADCTTLNPNSQH</sequence>
<comment type="subunit">
    <text evidence="10">Monomer.</text>
</comment>
<keyword evidence="6 10" id="KW-0547">Nucleotide-binding</keyword>
<evidence type="ECO:0000256" key="7">
    <source>
        <dbReference type="ARBA" id="ARBA00022840"/>
    </source>
</evidence>
<dbReference type="HAMAP" id="MF_00185">
    <property type="entry name" value="IPP_trans"/>
    <property type="match status" value="1"/>
</dbReference>
<dbReference type="GO" id="GO:0006400">
    <property type="term" value="P:tRNA modification"/>
    <property type="evidence" value="ECO:0007669"/>
    <property type="project" value="TreeGrafter"/>
</dbReference>
<evidence type="ECO:0000256" key="11">
    <source>
        <dbReference type="RuleBase" id="RU003783"/>
    </source>
</evidence>
<keyword evidence="15" id="KW-1185">Reference proteome</keyword>
<proteinExistence type="inferred from homology"/>
<feature type="binding site" evidence="10">
    <location>
        <begin position="35"/>
        <end position="40"/>
    </location>
    <ligand>
        <name>substrate</name>
    </ligand>
</feature>
<accession>A0A6G7VE07</accession>
<evidence type="ECO:0000313" key="14">
    <source>
        <dbReference type="EMBL" id="QIK38204.1"/>
    </source>
</evidence>
<dbReference type="EMBL" id="CP048029">
    <property type="protein sequence ID" value="QIK38204.1"/>
    <property type="molecule type" value="Genomic_DNA"/>
</dbReference>
<dbReference type="KEGG" id="cjap:GWK36_09700"/>
<protein>
    <recommendedName>
        <fullName evidence="10">tRNA dimethylallyltransferase</fullName>
        <ecNumber evidence="10">2.5.1.75</ecNumber>
    </recommendedName>
    <alternativeName>
        <fullName evidence="10">Dimethylallyl diphosphate:tRNA dimethylallyltransferase</fullName>
        <shortName evidence="10">DMAPP:tRNA dimethylallyltransferase</shortName>
        <shortName evidence="10">DMATase</shortName>
    </alternativeName>
    <alternativeName>
        <fullName evidence="10">Isopentenyl-diphosphate:tRNA isopentenyltransferase</fullName>
        <shortName evidence="10">IPP transferase</shortName>
        <shortName evidence="10">IPPT</shortName>
        <shortName evidence="10">IPTase</shortName>
    </alternativeName>
</protein>
<keyword evidence="8 10" id="KW-0460">Magnesium</keyword>
<dbReference type="PANTHER" id="PTHR11088">
    <property type="entry name" value="TRNA DIMETHYLALLYLTRANSFERASE"/>
    <property type="match status" value="1"/>
</dbReference>
<evidence type="ECO:0000256" key="3">
    <source>
        <dbReference type="ARBA" id="ARBA00005842"/>
    </source>
</evidence>
<evidence type="ECO:0000313" key="15">
    <source>
        <dbReference type="Proteomes" id="UP000502699"/>
    </source>
</evidence>
<evidence type="ECO:0000256" key="8">
    <source>
        <dbReference type="ARBA" id="ARBA00022842"/>
    </source>
</evidence>
<feature type="region of interest" description="Interaction with substrate tRNA" evidence="10">
    <location>
        <begin position="264"/>
        <end position="269"/>
    </location>
</feature>
<keyword evidence="5 10" id="KW-0819">tRNA processing</keyword>
<keyword evidence="4 10" id="KW-0808">Transferase</keyword>
<feature type="site" description="Interaction with substrate tRNA" evidence="10">
    <location>
        <position position="124"/>
    </location>
</feature>
<evidence type="ECO:0000256" key="12">
    <source>
        <dbReference type="RuleBase" id="RU003784"/>
    </source>
</evidence>
<dbReference type="InterPro" id="IPR039657">
    <property type="entry name" value="Dimethylallyltransferase"/>
</dbReference>
<feature type="region of interest" description="Interaction with substrate tRNA" evidence="10">
    <location>
        <begin position="182"/>
        <end position="186"/>
    </location>
</feature>
<dbReference type="GO" id="GO:0052381">
    <property type="term" value="F:tRNA dimethylallyltransferase activity"/>
    <property type="evidence" value="ECO:0007669"/>
    <property type="project" value="UniProtKB-UniRule"/>
</dbReference>
<dbReference type="InterPro" id="IPR018022">
    <property type="entry name" value="IPT"/>
</dbReference>
<keyword evidence="7 10" id="KW-0067">ATP-binding</keyword>
<feature type="region of interest" description="Interaction with substrate tRNA" evidence="10">
    <location>
        <begin position="58"/>
        <end position="61"/>
    </location>
</feature>
<evidence type="ECO:0000256" key="5">
    <source>
        <dbReference type="ARBA" id="ARBA00022694"/>
    </source>
</evidence>
<comment type="caution">
    <text evidence="10">Lacks conserved residue(s) required for the propagation of feature annotation.</text>
</comment>
<comment type="function">
    <text evidence="2 10 12">Catalyzes the transfer of a dimethylallyl group onto the adenine at position 37 in tRNAs that read codons beginning with uridine, leading to the formation of N6-(dimethylallyl)adenosine (i(6)A).</text>
</comment>
<comment type="catalytic activity">
    <reaction evidence="9 10 11">
        <text>adenosine(37) in tRNA + dimethylallyl diphosphate = N(6)-dimethylallyladenosine(37) in tRNA + diphosphate</text>
        <dbReference type="Rhea" id="RHEA:26482"/>
        <dbReference type="Rhea" id="RHEA-COMP:10162"/>
        <dbReference type="Rhea" id="RHEA-COMP:10375"/>
        <dbReference type="ChEBI" id="CHEBI:33019"/>
        <dbReference type="ChEBI" id="CHEBI:57623"/>
        <dbReference type="ChEBI" id="CHEBI:74411"/>
        <dbReference type="ChEBI" id="CHEBI:74415"/>
        <dbReference type="EC" id="2.5.1.75"/>
    </reaction>
</comment>
<evidence type="ECO:0000256" key="4">
    <source>
        <dbReference type="ARBA" id="ARBA00022679"/>
    </source>
</evidence>
<comment type="similarity">
    <text evidence="3 10 13">Belongs to the IPP transferase family.</text>
</comment>